<reference evidence="2" key="1">
    <citation type="submission" date="2023-11" db="EMBL/GenBank/DDBJ databases">
        <title>Completed genome sequence of Mycoplasma equirhinis type strain M432/72.</title>
        <authorList>
            <person name="Spergser J."/>
        </authorList>
    </citation>
    <scope>NUCLEOTIDE SEQUENCE [LARGE SCALE GENOMIC DNA]</scope>
    <source>
        <strain evidence="2">M432/72</strain>
    </source>
</reference>
<dbReference type="GeneID" id="94493379"/>
<keyword evidence="3" id="KW-1185">Reference proteome</keyword>
<evidence type="ECO:0000313" key="2">
    <source>
        <dbReference type="EMBL" id="WPB54076.1"/>
    </source>
</evidence>
<dbReference type="SUPFAM" id="SSF103473">
    <property type="entry name" value="MFS general substrate transporter"/>
    <property type="match status" value="1"/>
</dbReference>
<evidence type="ECO:0008006" key="4">
    <source>
        <dbReference type="Google" id="ProtNLM"/>
    </source>
</evidence>
<feature type="transmembrane region" description="Helical" evidence="1">
    <location>
        <begin position="143"/>
        <end position="163"/>
    </location>
</feature>
<accession>A0ABZ0PB96</accession>
<dbReference type="Proteomes" id="UP001303601">
    <property type="component" value="Chromosome"/>
</dbReference>
<dbReference type="InterPro" id="IPR036259">
    <property type="entry name" value="MFS_trans_sf"/>
</dbReference>
<feature type="transmembrane region" description="Helical" evidence="1">
    <location>
        <begin position="284"/>
        <end position="306"/>
    </location>
</feature>
<sequence length="412" mass="47871">MQAKNKTKYSSSLILSMIGSEAFKLGTAVYIYRFTNSFWLVSILYLLIQIPTFISYLLNYKITKKGNLKHILLGTDLASFIVLSTILVGYFIIIKTNNLFGFSIFLLVINSLLSIIHSFRFIALKTIIYYVSDNEKDIKTYNILTTISTSIALLLAPIFSLILFSKLPFWTLILLNMVTYFISGFLYFSFKLNENSLELVKEQKEDNPNQNIKQNNILKWIYTFFASFIIGIFLFPKQSGMSQFFKIIDFDPNKWSFFLTIIFAIFGLIGSLLSLIIRNKNIKLIWVLIPMNLIFLIIIPILFVNIDNKFKNIAYLITIGFQQMLYSFFITIFYTNSYFLFSKDKFKNNTIYTLIFRIISSSIIIILLTLITNKFNYFISFAIFASLITISSIIIVISENLIMKKQKNNKQN</sequence>
<feature type="transmembrane region" description="Helical" evidence="1">
    <location>
        <begin position="169"/>
        <end position="188"/>
    </location>
</feature>
<organism evidence="2 3">
    <name type="scientific">Metamycoplasma equirhinis</name>
    <dbReference type="NCBI Taxonomy" id="92402"/>
    <lineage>
        <taxon>Bacteria</taxon>
        <taxon>Bacillati</taxon>
        <taxon>Mycoplasmatota</taxon>
        <taxon>Mycoplasmoidales</taxon>
        <taxon>Metamycoplasmataceae</taxon>
        <taxon>Metamycoplasma</taxon>
    </lineage>
</organism>
<feature type="transmembrane region" description="Helical" evidence="1">
    <location>
        <begin position="377"/>
        <end position="397"/>
    </location>
</feature>
<dbReference type="EMBL" id="CP137845">
    <property type="protein sequence ID" value="WPB54076.1"/>
    <property type="molecule type" value="Genomic_DNA"/>
</dbReference>
<feature type="transmembrane region" description="Helical" evidence="1">
    <location>
        <begin position="312"/>
        <end position="339"/>
    </location>
</feature>
<feature type="transmembrane region" description="Helical" evidence="1">
    <location>
        <begin position="255"/>
        <end position="277"/>
    </location>
</feature>
<keyword evidence="1" id="KW-1133">Transmembrane helix</keyword>
<feature type="transmembrane region" description="Helical" evidence="1">
    <location>
        <begin position="99"/>
        <end position="122"/>
    </location>
</feature>
<evidence type="ECO:0000256" key="1">
    <source>
        <dbReference type="SAM" id="Phobius"/>
    </source>
</evidence>
<feature type="transmembrane region" description="Helical" evidence="1">
    <location>
        <begin position="12"/>
        <end position="32"/>
    </location>
</feature>
<keyword evidence="1" id="KW-0472">Membrane</keyword>
<feature type="transmembrane region" description="Helical" evidence="1">
    <location>
        <begin position="71"/>
        <end position="93"/>
    </location>
</feature>
<name>A0ABZ0PB96_9BACT</name>
<proteinExistence type="predicted"/>
<dbReference type="RefSeq" id="WP_140031542.1">
    <property type="nucleotide sequence ID" value="NZ_CP137845.1"/>
</dbReference>
<keyword evidence="1" id="KW-0812">Transmembrane</keyword>
<feature type="transmembrane region" description="Helical" evidence="1">
    <location>
        <begin position="38"/>
        <end position="59"/>
    </location>
</feature>
<feature type="transmembrane region" description="Helical" evidence="1">
    <location>
        <begin position="217"/>
        <end position="235"/>
    </location>
</feature>
<evidence type="ECO:0000313" key="3">
    <source>
        <dbReference type="Proteomes" id="UP001303601"/>
    </source>
</evidence>
<gene>
    <name evidence="2" type="ORF">R9B83_00670</name>
</gene>
<feature type="transmembrane region" description="Helical" evidence="1">
    <location>
        <begin position="351"/>
        <end position="371"/>
    </location>
</feature>
<protein>
    <recommendedName>
        <fullName evidence="4">MFS transporter</fullName>
    </recommendedName>
</protein>